<keyword evidence="2" id="KW-0040">ANK repeat</keyword>
<dbReference type="PANTHER" id="PTHR46071">
    <property type="entry name" value="ANKYRIN REPEAT AND BTB/POZ DOMAIN-CONTAINING"/>
    <property type="match status" value="1"/>
</dbReference>
<dbReference type="Gene3D" id="1.10.20.10">
    <property type="entry name" value="Histone, subunit A"/>
    <property type="match status" value="1"/>
</dbReference>
<proteinExistence type="predicted"/>
<evidence type="ECO:0000256" key="1">
    <source>
        <dbReference type="ARBA" id="ARBA00022737"/>
    </source>
</evidence>
<dbReference type="InterPro" id="IPR052089">
    <property type="entry name" value="Ankyrin-BTB/POZ_domain"/>
</dbReference>
<name>A0A7R8ZV04_9CRUS</name>
<feature type="non-terminal residue" evidence="4">
    <location>
        <position position="229"/>
    </location>
</feature>
<keyword evidence="1" id="KW-0677">Repeat</keyword>
<dbReference type="AlphaFoldDB" id="A0A7R8ZV04"/>
<evidence type="ECO:0000259" key="3">
    <source>
        <dbReference type="Pfam" id="PF26281"/>
    </source>
</evidence>
<evidence type="ECO:0000313" key="4">
    <source>
        <dbReference type="EMBL" id="CAD7238047.1"/>
    </source>
</evidence>
<gene>
    <name evidence="4" type="ORF">CTOB1V02_LOCUS15862</name>
</gene>
<protein>
    <recommendedName>
        <fullName evidence="3">ABTB2/3 histone-like domain-containing protein</fullName>
    </recommendedName>
</protein>
<accession>A0A7R8ZV04</accession>
<dbReference type="EMBL" id="OB695353">
    <property type="protein sequence ID" value="CAD7238047.1"/>
    <property type="molecule type" value="Genomic_DNA"/>
</dbReference>
<dbReference type="OrthoDB" id="2316821at2759"/>
<dbReference type="InterPro" id="IPR009072">
    <property type="entry name" value="Histone-fold"/>
</dbReference>
<dbReference type="GO" id="GO:0046982">
    <property type="term" value="F:protein heterodimerization activity"/>
    <property type="evidence" value="ECO:0007669"/>
    <property type="project" value="InterPro"/>
</dbReference>
<sequence length="229" mass="25360">METINTNVTAADEFVWVDSHNRLVELQQLPWSNHDVLCVIKHGRCRDSWSRICMETIPRLSYLLQRSLVRLSREIQRLSRPVGMTSRQEVCGALKILLSPALADSCLKGCSRAAAMFSMSDQPTEGKSSRACLQLSVGRVQRWMVDVRLGRFVHEFAPVYLTAALETLLEEFVLQSLPPDLEVPLTAAALESAIASNGDLWGLLQPYAHLNAGRTATGALAIPRFPSSS</sequence>
<organism evidence="4">
    <name type="scientific">Cyprideis torosa</name>
    <dbReference type="NCBI Taxonomy" id="163714"/>
    <lineage>
        <taxon>Eukaryota</taxon>
        <taxon>Metazoa</taxon>
        <taxon>Ecdysozoa</taxon>
        <taxon>Arthropoda</taxon>
        <taxon>Crustacea</taxon>
        <taxon>Oligostraca</taxon>
        <taxon>Ostracoda</taxon>
        <taxon>Podocopa</taxon>
        <taxon>Podocopida</taxon>
        <taxon>Cytherocopina</taxon>
        <taxon>Cytheroidea</taxon>
        <taxon>Cytherideidae</taxon>
        <taxon>Cyprideis</taxon>
    </lineage>
</organism>
<dbReference type="Pfam" id="PF26281">
    <property type="entry name" value="Histone_ABTB"/>
    <property type="match status" value="1"/>
</dbReference>
<evidence type="ECO:0000256" key="2">
    <source>
        <dbReference type="ARBA" id="ARBA00023043"/>
    </source>
</evidence>
<feature type="domain" description="ABTB2/3 histone-like" evidence="3">
    <location>
        <begin position="30"/>
        <end position="163"/>
    </location>
</feature>
<dbReference type="InterPro" id="IPR059008">
    <property type="entry name" value="ABTB2/3_histone"/>
</dbReference>
<reference evidence="4" key="1">
    <citation type="submission" date="2020-11" db="EMBL/GenBank/DDBJ databases">
        <authorList>
            <person name="Tran Van P."/>
        </authorList>
    </citation>
    <scope>NUCLEOTIDE SEQUENCE</scope>
</reference>
<dbReference type="SUPFAM" id="SSF47113">
    <property type="entry name" value="Histone-fold"/>
    <property type="match status" value="1"/>
</dbReference>
<dbReference type="PANTHER" id="PTHR46071:SF2">
    <property type="entry name" value="ANKYRIN REPEAT AND BTB_POZ DOMAIN-CONTAINING PROTEIN 2-LIKE PROTEIN"/>
    <property type="match status" value="1"/>
</dbReference>